<name>A0A063BS29_USTVR</name>
<evidence type="ECO:0000256" key="3">
    <source>
        <dbReference type="ARBA" id="ARBA00022622"/>
    </source>
</evidence>
<dbReference type="InterPro" id="IPR012946">
    <property type="entry name" value="X8"/>
</dbReference>
<keyword evidence="7" id="KW-0325">Glycoprotein</keyword>
<dbReference type="GO" id="GO:0042124">
    <property type="term" value="F:1,3-beta-glucanosyltransferase activity"/>
    <property type="evidence" value="ECO:0007669"/>
    <property type="project" value="TreeGrafter"/>
</dbReference>
<dbReference type="SMART" id="SM00768">
    <property type="entry name" value="X8"/>
    <property type="match status" value="1"/>
</dbReference>
<dbReference type="EC" id="2.4.1.-" evidence="9"/>
<feature type="domain" description="X8" evidence="11">
    <location>
        <begin position="385"/>
        <end position="474"/>
    </location>
</feature>
<organism evidence="12 15">
    <name type="scientific">Ustilaginoidea virens</name>
    <name type="common">Rice false smut fungus</name>
    <name type="synonym">Villosiclava virens</name>
    <dbReference type="NCBI Taxonomy" id="1159556"/>
    <lineage>
        <taxon>Eukaryota</taxon>
        <taxon>Fungi</taxon>
        <taxon>Dikarya</taxon>
        <taxon>Ascomycota</taxon>
        <taxon>Pezizomycotina</taxon>
        <taxon>Sordariomycetes</taxon>
        <taxon>Hypocreomycetidae</taxon>
        <taxon>Hypocreales</taxon>
        <taxon>Clavicipitaceae</taxon>
        <taxon>Ustilaginoidea</taxon>
    </lineage>
</organism>
<keyword evidence="10" id="KW-1133">Transmembrane helix</keyword>
<dbReference type="EMBL" id="BBTG02000003">
    <property type="protein sequence ID" value="GAO19305.1"/>
    <property type="molecule type" value="Genomic_DNA"/>
</dbReference>
<dbReference type="HOGENOM" id="CLU_021855_2_1_1"/>
<dbReference type="GeneID" id="66065968"/>
<proteinExistence type="inferred from homology"/>
<dbReference type="Proteomes" id="UP000054053">
    <property type="component" value="Unassembled WGS sequence"/>
</dbReference>
<evidence type="ECO:0000256" key="4">
    <source>
        <dbReference type="ARBA" id="ARBA00022729"/>
    </source>
</evidence>
<feature type="chain" id="PRO_5010393575" description="1,3-beta-glucanosyltransferase" evidence="9">
    <location>
        <begin position="20"/>
        <end position="542"/>
    </location>
</feature>
<dbReference type="GO" id="GO:0071970">
    <property type="term" value="P:fungal-type cell wall (1-&gt;3)-beta-D-glucan biosynthetic process"/>
    <property type="evidence" value="ECO:0007669"/>
    <property type="project" value="TreeGrafter"/>
</dbReference>
<dbReference type="PANTHER" id="PTHR31468">
    <property type="entry name" value="1,3-BETA-GLUCANOSYLTRANSFERASE GAS1"/>
    <property type="match status" value="1"/>
</dbReference>
<keyword evidence="8 9" id="KW-0449">Lipoprotein</keyword>
<keyword evidence="5 9" id="KW-0472">Membrane</keyword>
<evidence type="ECO:0000256" key="7">
    <source>
        <dbReference type="ARBA" id="ARBA00023180"/>
    </source>
</evidence>
<evidence type="ECO:0000256" key="1">
    <source>
        <dbReference type="ARBA" id="ARBA00004609"/>
    </source>
</evidence>
<dbReference type="FunFam" id="3.20.20.80:FF:000038">
    <property type="entry name" value="1,3-beta-glucanosyltransferase"/>
    <property type="match status" value="1"/>
</dbReference>
<evidence type="ECO:0000313" key="12">
    <source>
        <dbReference type="EMBL" id="GAO19305.1"/>
    </source>
</evidence>
<protein>
    <recommendedName>
        <fullName evidence="9">1,3-beta-glucanosyltransferase</fullName>
        <ecNumber evidence="9">2.4.1.-</ecNumber>
    </recommendedName>
</protein>
<dbReference type="STRING" id="1159556.A0A063BS29"/>
<dbReference type="KEGG" id="uvi:66065968"/>
<keyword evidence="4 9" id="KW-0732">Signal</keyword>
<dbReference type="AlphaFoldDB" id="A0A063BS29"/>
<keyword evidence="3 9" id="KW-0336">GPI-anchor</keyword>
<dbReference type="OrthoDB" id="421038at2759"/>
<dbReference type="Proteomes" id="UP000027002">
    <property type="component" value="Chromosome 4"/>
</dbReference>
<dbReference type="PANTHER" id="PTHR31468:SF2">
    <property type="entry name" value="1,3-BETA-GLUCANOSYLTRANSFERASE GAS1"/>
    <property type="match status" value="1"/>
</dbReference>
<dbReference type="GO" id="GO:0005886">
    <property type="term" value="C:plasma membrane"/>
    <property type="evidence" value="ECO:0007669"/>
    <property type="project" value="UniProtKB-SubCell"/>
</dbReference>
<evidence type="ECO:0000256" key="8">
    <source>
        <dbReference type="ARBA" id="ARBA00023288"/>
    </source>
</evidence>
<dbReference type="SUPFAM" id="SSF51445">
    <property type="entry name" value="(Trans)glycosidases"/>
    <property type="match status" value="1"/>
</dbReference>
<accession>A0A063BS29</accession>
<dbReference type="GO" id="GO:0031505">
    <property type="term" value="P:fungal-type cell wall organization"/>
    <property type="evidence" value="ECO:0007669"/>
    <property type="project" value="TreeGrafter"/>
</dbReference>
<dbReference type="Pfam" id="PF03198">
    <property type="entry name" value="Glyco_hydro_72"/>
    <property type="match status" value="1"/>
</dbReference>
<evidence type="ECO:0000256" key="6">
    <source>
        <dbReference type="ARBA" id="ARBA00023157"/>
    </source>
</evidence>
<evidence type="ECO:0000313" key="14">
    <source>
        <dbReference type="Proteomes" id="UP000027002"/>
    </source>
</evidence>
<dbReference type="RefSeq" id="XP_042998622.1">
    <property type="nucleotide sequence ID" value="XM_043142688.1"/>
</dbReference>
<comment type="similarity">
    <text evidence="2 9">Belongs to the glycosyl hydrolase 72 family.</text>
</comment>
<dbReference type="GO" id="GO:0098552">
    <property type="term" value="C:side of membrane"/>
    <property type="evidence" value="ECO:0007669"/>
    <property type="project" value="UniProtKB-KW"/>
</dbReference>
<evidence type="ECO:0000259" key="11">
    <source>
        <dbReference type="SMART" id="SM00768"/>
    </source>
</evidence>
<dbReference type="InterPro" id="IPR017853">
    <property type="entry name" value="GH"/>
</dbReference>
<evidence type="ECO:0000313" key="13">
    <source>
        <dbReference type="EMBL" id="QUC20949.1"/>
    </source>
</evidence>
<reference evidence="13" key="3">
    <citation type="submission" date="2020-03" db="EMBL/GenBank/DDBJ databases">
        <title>A mixture of massive structural variations and highly conserved coding sequences in Ustilaginoidea virens genome.</title>
        <authorList>
            <person name="Zhang K."/>
            <person name="Zhao Z."/>
            <person name="Zhang Z."/>
            <person name="Li Y."/>
            <person name="Hsiang T."/>
            <person name="Sun W."/>
        </authorList>
    </citation>
    <scope>NUCLEOTIDE SEQUENCE</scope>
    <source>
        <strain evidence="13">UV-8b</strain>
    </source>
</reference>
<evidence type="ECO:0000256" key="9">
    <source>
        <dbReference type="RuleBase" id="RU361209"/>
    </source>
</evidence>
<keyword evidence="14" id="KW-1185">Reference proteome</keyword>
<keyword evidence="6" id="KW-1015">Disulfide bond</keyword>
<reference evidence="12" key="1">
    <citation type="journal article" date="2016" name="Genome Announc.">
        <title>Genome Sequence of Ustilaginoidea virens IPU010, a Rice Pathogenic Fungus Causing False Smut.</title>
        <authorList>
            <person name="Kumagai T."/>
            <person name="Ishii T."/>
            <person name="Terai G."/>
            <person name="Umemura M."/>
            <person name="Machida M."/>
            <person name="Asai K."/>
        </authorList>
    </citation>
    <scope>NUCLEOTIDE SEQUENCE [LARGE SCALE GENOMIC DNA]</scope>
    <source>
        <strain evidence="12">IPU010</strain>
    </source>
</reference>
<comment type="subcellular location">
    <subcellularLocation>
        <location evidence="1 9">Cell membrane</location>
        <topology evidence="1 9">Lipid-anchor</topology>
        <topology evidence="1 9">GPI-anchor</topology>
    </subcellularLocation>
</comment>
<gene>
    <name evidence="13" type="ORF">UV8b_05190</name>
    <name evidence="12" type="ORF">UVI_02008360</name>
</gene>
<keyword evidence="9" id="KW-0808">Transferase</keyword>
<evidence type="ECO:0000313" key="15">
    <source>
        <dbReference type="Proteomes" id="UP000054053"/>
    </source>
</evidence>
<dbReference type="Gene3D" id="1.20.58.1040">
    <property type="match status" value="1"/>
</dbReference>
<comment type="function">
    <text evidence="9">Splits internally a 1,3-beta-glucan molecule and transfers the newly generated reducing end (the donor) to the non-reducing end of another 1,3-beta-glucan molecule (the acceptor) forming a 1,3-beta linkage, resulting in the elongation of 1,3-beta-glucan chains in the cell wall.</text>
</comment>
<dbReference type="InterPro" id="IPR004886">
    <property type="entry name" value="Glucanosyltransferase"/>
</dbReference>
<dbReference type="EMBL" id="CP072756">
    <property type="protein sequence ID" value="QUC20949.1"/>
    <property type="molecule type" value="Genomic_DNA"/>
</dbReference>
<evidence type="ECO:0000256" key="2">
    <source>
        <dbReference type="ARBA" id="ARBA00007528"/>
    </source>
</evidence>
<reference evidence="15" key="2">
    <citation type="journal article" date="2016" name="Genome Announc.">
        <title>Genome sequence of Ustilaginoidea virens IPU010, a rice pathogenic fungus causing false smut.</title>
        <authorList>
            <person name="Kumagai T."/>
            <person name="Ishii T."/>
            <person name="Terai G."/>
            <person name="Umemura M."/>
            <person name="Machida M."/>
            <person name="Asai K."/>
        </authorList>
    </citation>
    <scope>NUCLEOTIDE SEQUENCE [LARGE SCALE GENOMIC DNA]</scope>
    <source>
        <strain evidence="15">IPU010</strain>
    </source>
</reference>
<keyword evidence="10" id="KW-0812">Transmembrane</keyword>
<evidence type="ECO:0000256" key="10">
    <source>
        <dbReference type="SAM" id="Phobius"/>
    </source>
</evidence>
<feature type="signal peptide" evidence="9">
    <location>
        <begin position="1"/>
        <end position="19"/>
    </location>
</feature>
<evidence type="ECO:0000256" key="5">
    <source>
        <dbReference type="ARBA" id="ARBA00023136"/>
    </source>
</evidence>
<dbReference type="Pfam" id="PF07983">
    <property type="entry name" value="X8"/>
    <property type="match status" value="1"/>
</dbReference>
<dbReference type="Gene3D" id="3.20.20.80">
    <property type="entry name" value="Glycosidases"/>
    <property type="match status" value="1"/>
</dbReference>
<feature type="transmembrane region" description="Helical" evidence="10">
    <location>
        <begin position="523"/>
        <end position="541"/>
    </location>
</feature>
<sequence>MGLAKLSVSLLALAGSVIAADMQAIEVKGSKFFYKNGTQFYMKGIAYQQEVGAGGGSMTRRDDSTKTYVDPLADEKACKRDVPLLQELGTNIIRTYAIDPKADHSACMKLLQDAGIYVISDLSEPDNSINRDSPQWNTKLFARYTAVIDELAQYTNVVGFFAGNEVSNAKNNTMASAYVKAAVRDTKAYIKNNKKITRWLGVGYAANDDKDIRAEIADYFNCQSVDESIDFWGYNIYSWCGESSMQKSGYDLQVQFFQNYSVPVFFAEYGCNNNGAANRIWQETGALYSDAMTVVFSGGIVYMYFQEANDYGLVKVSGDKVTKLKDFDALKKQVTKASPKAVEESSYAPSNKMNQCPKLDDNWQANSILPPAPDQKLCDCMVKSRSCVPKSGLSSKKYGDIFSFICTKSPQSCVGINGNATTGIYGAYSMCDDQSKLAFVLDAYYNSQNKAKDACDFSGSAQLVSGSSDSSCSSALASASDVNKKAATATGPVGGGAAKATGTGDSFAMHGAPVARLFSVGDFAIGLYMLVALCVGAGMVVL</sequence>